<sequence length="50" mass="5840">KRWGVGVVFCVYSRHSWLHSCPTDVWIYWCMSESSVPLEYASCLAARSER</sequence>
<gene>
    <name evidence="1" type="ORF">CSUI_006978</name>
</gene>
<proteinExistence type="predicted"/>
<dbReference type="EMBL" id="MIGC01003594">
    <property type="protein sequence ID" value="PHJ19192.1"/>
    <property type="molecule type" value="Genomic_DNA"/>
</dbReference>
<dbReference type="VEuPathDB" id="ToxoDB:CSUI_006978"/>
<organism evidence="1 2">
    <name type="scientific">Cystoisospora suis</name>
    <dbReference type="NCBI Taxonomy" id="483139"/>
    <lineage>
        <taxon>Eukaryota</taxon>
        <taxon>Sar</taxon>
        <taxon>Alveolata</taxon>
        <taxon>Apicomplexa</taxon>
        <taxon>Conoidasida</taxon>
        <taxon>Coccidia</taxon>
        <taxon>Eucoccidiorida</taxon>
        <taxon>Eimeriorina</taxon>
        <taxon>Sarcocystidae</taxon>
        <taxon>Cystoisospora</taxon>
    </lineage>
</organism>
<dbReference type="RefSeq" id="XP_067920894.1">
    <property type="nucleotide sequence ID" value="XM_068067128.1"/>
</dbReference>
<keyword evidence="2" id="KW-1185">Reference proteome</keyword>
<comment type="caution">
    <text evidence="1">The sequence shown here is derived from an EMBL/GenBank/DDBJ whole genome shotgun (WGS) entry which is preliminary data.</text>
</comment>
<dbReference type="GeneID" id="94430339"/>
<evidence type="ECO:0000313" key="2">
    <source>
        <dbReference type="Proteomes" id="UP000221165"/>
    </source>
</evidence>
<dbReference type="AlphaFoldDB" id="A0A2C6KS63"/>
<protein>
    <submittedName>
        <fullName evidence="1">Uncharacterized protein</fullName>
    </submittedName>
</protein>
<evidence type="ECO:0000313" key="1">
    <source>
        <dbReference type="EMBL" id="PHJ19192.1"/>
    </source>
</evidence>
<accession>A0A2C6KS63</accession>
<reference evidence="1 2" key="1">
    <citation type="journal article" date="2017" name="Int. J. Parasitol.">
        <title>The genome of the protozoan parasite Cystoisospora suis and a reverse vaccinology approach to identify vaccine candidates.</title>
        <authorList>
            <person name="Palmieri N."/>
            <person name="Shrestha A."/>
            <person name="Ruttkowski B."/>
            <person name="Beck T."/>
            <person name="Vogl C."/>
            <person name="Tomley F."/>
            <person name="Blake D.P."/>
            <person name="Joachim A."/>
        </authorList>
    </citation>
    <scope>NUCLEOTIDE SEQUENCE [LARGE SCALE GENOMIC DNA]</scope>
    <source>
        <strain evidence="1 2">Wien I</strain>
    </source>
</reference>
<name>A0A2C6KS63_9APIC</name>
<dbReference type="Proteomes" id="UP000221165">
    <property type="component" value="Unassembled WGS sequence"/>
</dbReference>
<feature type="non-terminal residue" evidence="1">
    <location>
        <position position="1"/>
    </location>
</feature>